<sequence>MSPPFLAQELLDHIADYLHDDRESLQGCSLVSKSWVSRTRKHLFAYVTFRTGENLQLWKHTFPDPLSSPGHHTRFLCISSVYAVLEDKGASWIQAFSNVHSFKVYTGEKNLDIPGVIPFISLVPFHGFSAALESLTIGIHDLPCEEVLEFILSFPLLKDLDVIRLGDQGEDLEEDQMNLQIPSAFPPLSGTLDLTAVRDNLLDFSVNKLLKLPNGIHFKRLRLWHRDIGDASERNVAAIRDLIDQCSPTLKDLCICFDETSSLEAGNANNFFLDLSMAKYLESLTLRPWALNVGWVIRTLKTVPSNHKTIKIRVVYDIVFVDRPVRGLQFGDAVDPIIFGQWLKLDGLVVHLWESSKITTKVFCHDRLWQPWGVEVATRALLPEATSRGLVVVERFHHRLWFYD</sequence>
<dbReference type="EMBL" id="WIUZ02000026">
    <property type="protein sequence ID" value="KAF9777940.1"/>
    <property type="molecule type" value="Genomic_DNA"/>
</dbReference>
<evidence type="ECO:0008006" key="3">
    <source>
        <dbReference type="Google" id="ProtNLM"/>
    </source>
</evidence>
<accession>A0A9P6H3T8</accession>
<dbReference type="OrthoDB" id="3070253at2759"/>
<organism evidence="1 2">
    <name type="scientific">Thelephora terrestris</name>
    <dbReference type="NCBI Taxonomy" id="56493"/>
    <lineage>
        <taxon>Eukaryota</taxon>
        <taxon>Fungi</taxon>
        <taxon>Dikarya</taxon>
        <taxon>Basidiomycota</taxon>
        <taxon>Agaricomycotina</taxon>
        <taxon>Agaricomycetes</taxon>
        <taxon>Thelephorales</taxon>
        <taxon>Thelephoraceae</taxon>
        <taxon>Thelephora</taxon>
    </lineage>
</organism>
<dbReference type="AlphaFoldDB" id="A0A9P6H3T8"/>
<keyword evidence="2" id="KW-1185">Reference proteome</keyword>
<protein>
    <recommendedName>
        <fullName evidence="3">F-box domain-containing protein</fullName>
    </recommendedName>
</protein>
<comment type="caution">
    <text evidence="1">The sequence shown here is derived from an EMBL/GenBank/DDBJ whole genome shotgun (WGS) entry which is preliminary data.</text>
</comment>
<evidence type="ECO:0000313" key="2">
    <source>
        <dbReference type="Proteomes" id="UP000736335"/>
    </source>
</evidence>
<name>A0A9P6H3T8_9AGAM</name>
<proteinExistence type="predicted"/>
<gene>
    <name evidence="1" type="ORF">BJ322DRAFT_1114701</name>
</gene>
<dbReference type="Proteomes" id="UP000736335">
    <property type="component" value="Unassembled WGS sequence"/>
</dbReference>
<reference evidence="1" key="2">
    <citation type="submission" date="2020-11" db="EMBL/GenBank/DDBJ databases">
        <authorList>
            <consortium name="DOE Joint Genome Institute"/>
            <person name="Kuo A."/>
            <person name="Miyauchi S."/>
            <person name="Kiss E."/>
            <person name="Drula E."/>
            <person name="Kohler A."/>
            <person name="Sanchez-Garcia M."/>
            <person name="Andreopoulos B."/>
            <person name="Barry K.W."/>
            <person name="Bonito G."/>
            <person name="Buee M."/>
            <person name="Carver A."/>
            <person name="Chen C."/>
            <person name="Cichocki N."/>
            <person name="Clum A."/>
            <person name="Culley D."/>
            <person name="Crous P.W."/>
            <person name="Fauchery L."/>
            <person name="Girlanda M."/>
            <person name="Hayes R."/>
            <person name="Keri Z."/>
            <person name="Labutti K."/>
            <person name="Lipzen A."/>
            <person name="Lombard V."/>
            <person name="Magnuson J."/>
            <person name="Maillard F."/>
            <person name="Morin E."/>
            <person name="Murat C."/>
            <person name="Nolan M."/>
            <person name="Ohm R."/>
            <person name="Pangilinan J."/>
            <person name="Pereira M."/>
            <person name="Perotto S."/>
            <person name="Peter M."/>
            <person name="Riley R."/>
            <person name="Sitrit Y."/>
            <person name="Stielow B."/>
            <person name="Szollosi G."/>
            <person name="Zifcakova L."/>
            <person name="Stursova M."/>
            <person name="Spatafora J.W."/>
            <person name="Tedersoo L."/>
            <person name="Vaario L.-M."/>
            <person name="Yamada A."/>
            <person name="Yan M."/>
            <person name="Wang P."/>
            <person name="Xu J."/>
            <person name="Bruns T."/>
            <person name="Baldrian P."/>
            <person name="Vilgalys R."/>
            <person name="Henrissat B."/>
            <person name="Grigoriev I.V."/>
            <person name="Hibbett D."/>
            <person name="Nagy L.G."/>
            <person name="Martin F.M."/>
        </authorList>
    </citation>
    <scope>NUCLEOTIDE SEQUENCE</scope>
    <source>
        <strain evidence="1">UH-Tt-Lm1</strain>
    </source>
</reference>
<evidence type="ECO:0000313" key="1">
    <source>
        <dbReference type="EMBL" id="KAF9777940.1"/>
    </source>
</evidence>
<reference evidence="1" key="1">
    <citation type="journal article" date="2020" name="Nat. Commun.">
        <title>Large-scale genome sequencing of mycorrhizal fungi provides insights into the early evolution of symbiotic traits.</title>
        <authorList>
            <person name="Miyauchi S."/>
            <person name="Kiss E."/>
            <person name="Kuo A."/>
            <person name="Drula E."/>
            <person name="Kohler A."/>
            <person name="Sanchez-Garcia M."/>
            <person name="Morin E."/>
            <person name="Andreopoulos B."/>
            <person name="Barry K.W."/>
            <person name="Bonito G."/>
            <person name="Buee M."/>
            <person name="Carver A."/>
            <person name="Chen C."/>
            <person name="Cichocki N."/>
            <person name="Clum A."/>
            <person name="Culley D."/>
            <person name="Crous P.W."/>
            <person name="Fauchery L."/>
            <person name="Girlanda M."/>
            <person name="Hayes R.D."/>
            <person name="Keri Z."/>
            <person name="LaButti K."/>
            <person name="Lipzen A."/>
            <person name="Lombard V."/>
            <person name="Magnuson J."/>
            <person name="Maillard F."/>
            <person name="Murat C."/>
            <person name="Nolan M."/>
            <person name="Ohm R.A."/>
            <person name="Pangilinan J."/>
            <person name="Pereira M.F."/>
            <person name="Perotto S."/>
            <person name="Peter M."/>
            <person name="Pfister S."/>
            <person name="Riley R."/>
            <person name="Sitrit Y."/>
            <person name="Stielow J.B."/>
            <person name="Szollosi G."/>
            <person name="Zifcakova L."/>
            <person name="Stursova M."/>
            <person name="Spatafora J.W."/>
            <person name="Tedersoo L."/>
            <person name="Vaario L.M."/>
            <person name="Yamada A."/>
            <person name="Yan M."/>
            <person name="Wang P."/>
            <person name="Xu J."/>
            <person name="Bruns T."/>
            <person name="Baldrian P."/>
            <person name="Vilgalys R."/>
            <person name="Dunand C."/>
            <person name="Henrissat B."/>
            <person name="Grigoriev I.V."/>
            <person name="Hibbett D."/>
            <person name="Nagy L.G."/>
            <person name="Martin F.M."/>
        </authorList>
    </citation>
    <scope>NUCLEOTIDE SEQUENCE</scope>
    <source>
        <strain evidence="1">UH-Tt-Lm1</strain>
    </source>
</reference>